<evidence type="ECO:0000313" key="4">
    <source>
        <dbReference type="Proteomes" id="UP000326198"/>
    </source>
</evidence>
<sequence length="62" mass="6689">MKASVGDCIRVKSRTVGQHDQILEVVAVLGSDGNPPYRVRGSDGHETLLYPGPNTEVIPKET</sequence>
<feature type="domain" description="DUF1918" evidence="2">
    <location>
        <begin position="1"/>
        <end position="57"/>
    </location>
</feature>
<dbReference type="Gene3D" id="2.30.30.440">
    <property type="entry name" value="Domain of unknown function DUF1918"/>
    <property type="match status" value="1"/>
</dbReference>
<dbReference type="OrthoDB" id="4451832at2759"/>
<dbReference type="Proteomes" id="UP000326198">
    <property type="component" value="Unassembled WGS sequence"/>
</dbReference>
<accession>A0A5N7AWC7</accession>
<feature type="region of interest" description="Disordered" evidence="1">
    <location>
        <begin position="42"/>
        <end position="62"/>
    </location>
</feature>
<dbReference type="EMBL" id="ML736296">
    <property type="protein sequence ID" value="KAE8374043.1"/>
    <property type="molecule type" value="Genomic_DNA"/>
</dbReference>
<dbReference type="Pfam" id="PF08940">
    <property type="entry name" value="DUF1918"/>
    <property type="match status" value="1"/>
</dbReference>
<dbReference type="SUPFAM" id="SSF50118">
    <property type="entry name" value="Cell growth inhibitor/plasmid maintenance toxic component"/>
    <property type="match status" value="1"/>
</dbReference>
<evidence type="ECO:0000313" key="3">
    <source>
        <dbReference type="EMBL" id="KAE8374043.1"/>
    </source>
</evidence>
<evidence type="ECO:0000259" key="2">
    <source>
        <dbReference type="Pfam" id="PF08940"/>
    </source>
</evidence>
<keyword evidence="4" id="KW-1185">Reference proteome</keyword>
<dbReference type="InterPro" id="IPR015035">
    <property type="entry name" value="DUF1918"/>
</dbReference>
<name>A0A5N7AWC7_9EURO</name>
<reference evidence="3 4" key="1">
    <citation type="submission" date="2019-04" db="EMBL/GenBank/DDBJ databases">
        <title>Friends and foes A comparative genomics studyof 23 Aspergillus species from section Flavi.</title>
        <authorList>
            <consortium name="DOE Joint Genome Institute"/>
            <person name="Kjaerbolling I."/>
            <person name="Vesth T."/>
            <person name="Frisvad J.C."/>
            <person name="Nybo J.L."/>
            <person name="Theobald S."/>
            <person name="Kildgaard S."/>
            <person name="Isbrandt T."/>
            <person name="Kuo A."/>
            <person name="Sato A."/>
            <person name="Lyhne E.K."/>
            <person name="Kogle M.E."/>
            <person name="Wiebenga A."/>
            <person name="Kun R.S."/>
            <person name="Lubbers R.J."/>
            <person name="Makela M.R."/>
            <person name="Barry K."/>
            <person name="Chovatia M."/>
            <person name="Clum A."/>
            <person name="Daum C."/>
            <person name="Haridas S."/>
            <person name="He G."/>
            <person name="LaButti K."/>
            <person name="Lipzen A."/>
            <person name="Mondo S."/>
            <person name="Riley R."/>
            <person name="Salamov A."/>
            <person name="Simmons B.A."/>
            <person name="Magnuson J.K."/>
            <person name="Henrissat B."/>
            <person name="Mortensen U.H."/>
            <person name="Larsen T.O."/>
            <person name="Devries R.P."/>
            <person name="Grigoriev I.V."/>
            <person name="Machida M."/>
            <person name="Baker S.E."/>
            <person name="Andersen M.R."/>
        </authorList>
    </citation>
    <scope>NUCLEOTIDE SEQUENCE [LARGE SCALE GENOMIC DNA]</scope>
    <source>
        <strain evidence="3 4">IBT 29228</strain>
    </source>
</reference>
<gene>
    <name evidence="3" type="ORF">BDV26DRAFT_52887</name>
</gene>
<organism evidence="3 4">
    <name type="scientific">Aspergillus bertholletiae</name>
    <dbReference type="NCBI Taxonomy" id="1226010"/>
    <lineage>
        <taxon>Eukaryota</taxon>
        <taxon>Fungi</taxon>
        <taxon>Dikarya</taxon>
        <taxon>Ascomycota</taxon>
        <taxon>Pezizomycotina</taxon>
        <taxon>Eurotiomycetes</taxon>
        <taxon>Eurotiomycetidae</taxon>
        <taxon>Eurotiales</taxon>
        <taxon>Aspergillaceae</taxon>
        <taxon>Aspergillus</taxon>
        <taxon>Aspergillus subgen. Circumdati</taxon>
    </lineage>
</organism>
<evidence type="ECO:0000256" key="1">
    <source>
        <dbReference type="SAM" id="MobiDB-lite"/>
    </source>
</evidence>
<dbReference type="AlphaFoldDB" id="A0A5N7AWC7"/>
<protein>
    <recommendedName>
        <fullName evidence="2">DUF1918 domain-containing protein</fullName>
    </recommendedName>
</protein>
<proteinExistence type="predicted"/>